<dbReference type="Proteomes" id="UP000236161">
    <property type="component" value="Unassembled WGS sequence"/>
</dbReference>
<evidence type="ECO:0000313" key="2">
    <source>
        <dbReference type="Proteomes" id="UP000236161"/>
    </source>
</evidence>
<name>A0A2I0AB19_9ASPA</name>
<evidence type="ECO:0000313" key="1">
    <source>
        <dbReference type="EMBL" id="PKA52734.1"/>
    </source>
</evidence>
<gene>
    <name evidence="1" type="ORF">AXF42_Ash001715</name>
</gene>
<keyword evidence="2" id="KW-1185">Reference proteome</keyword>
<accession>A0A2I0AB19</accession>
<sequence length="79" mass="8803">MDLHPWIVGWSSRREAVLIKRPKFYSQINHSQGAIKGWEEAGLLHSFDEGGYSDTQRAELSGGQLEGDVYNIILDIGGT</sequence>
<organism evidence="1 2">
    <name type="scientific">Apostasia shenzhenica</name>
    <dbReference type="NCBI Taxonomy" id="1088818"/>
    <lineage>
        <taxon>Eukaryota</taxon>
        <taxon>Viridiplantae</taxon>
        <taxon>Streptophyta</taxon>
        <taxon>Embryophyta</taxon>
        <taxon>Tracheophyta</taxon>
        <taxon>Spermatophyta</taxon>
        <taxon>Magnoliopsida</taxon>
        <taxon>Liliopsida</taxon>
        <taxon>Asparagales</taxon>
        <taxon>Orchidaceae</taxon>
        <taxon>Apostasioideae</taxon>
        <taxon>Apostasia</taxon>
    </lineage>
</organism>
<dbReference type="AlphaFoldDB" id="A0A2I0AB19"/>
<proteinExistence type="predicted"/>
<reference evidence="1 2" key="1">
    <citation type="journal article" date="2017" name="Nature">
        <title>The Apostasia genome and the evolution of orchids.</title>
        <authorList>
            <person name="Zhang G.Q."/>
            <person name="Liu K.W."/>
            <person name="Li Z."/>
            <person name="Lohaus R."/>
            <person name="Hsiao Y.Y."/>
            <person name="Niu S.C."/>
            <person name="Wang J.Y."/>
            <person name="Lin Y.C."/>
            <person name="Xu Q."/>
            <person name="Chen L.J."/>
            <person name="Yoshida K."/>
            <person name="Fujiwara S."/>
            <person name="Wang Z.W."/>
            <person name="Zhang Y.Q."/>
            <person name="Mitsuda N."/>
            <person name="Wang M."/>
            <person name="Liu G.H."/>
            <person name="Pecoraro L."/>
            <person name="Huang H.X."/>
            <person name="Xiao X.J."/>
            <person name="Lin M."/>
            <person name="Wu X.Y."/>
            <person name="Wu W.L."/>
            <person name="Chen Y.Y."/>
            <person name="Chang S.B."/>
            <person name="Sakamoto S."/>
            <person name="Ohme-Takagi M."/>
            <person name="Yagi M."/>
            <person name="Zeng S.J."/>
            <person name="Shen C.Y."/>
            <person name="Yeh C.M."/>
            <person name="Luo Y.B."/>
            <person name="Tsai W.C."/>
            <person name="Van de Peer Y."/>
            <person name="Liu Z.J."/>
        </authorList>
    </citation>
    <scope>NUCLEOTIDE SEQUENCE [LARGE SCALE GENOMIC DNA]</scope>
    <source>
        <strain evidence="2">cv. Shenzhen</strain>
        <tissue evidence="1">Stem</tissue>
    </source>
</reference>
<protein>
    <submittedName>
        <fullName evidence="1">Uncharacterized protein</fullName>
    </submittedName>
</protein>
<dbReference type="EMBL" id="KZ452001">
    <property type="protein sequence ID" value="PKA52734.1"/>
    <property type="molecule type" value="Genomic_DNA"/>
</dbReference>